<protein>
    <submittedName>
        <fullName evidence="2">Uncharacterized protein</fullName>
    </submittedName>
</protein>
<proteinExistence type="predicted"/>
<feature type="compositionally biased region" description="Acidic residues" evidence="1">
    <location>
        <begin position="579"/>
        <end position="589"/>
    </location>
</feature>
<organism evidence="2 3">
    <name type="scientific">Symbiodinium pilosum</name>
    <name type="common">Dinoflagellate</name>
    <dbReference type="NCBI Taxonomy" id="2952"/>
    <lineage>
        <taxon>Eukaryota</taxon>
        <taxon>Sar</taxon>
        <taxon>Alveolata</taxon>
        <taxon>Dinophyceae</taxon>
        <taxon>Suessiales</taxon>
        <taxon>Symbiodiniaceae</taxon>
        <taxon>Symbiodinium</taxon>
    </lineage>
</organism>
<accession>A0A812UBU8</accession>
<evidence type="ECO:0000256" key="1">
    <source>
        <dbReference type="SAM" id="MobiDB-lite"/>
    </source>
</evidence>
<dbReference type="EMBL" id="CAJNIZ010035480">
    <property type="protein sequence ID" value="CAE7559688.1"/>
    <property type="molecule type" value="Genomic_DNA"/>
</dbReference>
<comment type="caution">
    <text evidence="2">The sequence shown here is derived from an EMBL/GenBank/DDBJ whole genome shotgun (WGS) entry which is preliminary data.</text>
</comment>
<sequence>MEQPSSSGASTSASPSPALSATTWTKDWIFGAASAKVDRSDCRLPIWENEISPSLAGRAYVAEGGDCKNPDSIDEINEAPLNSQNADFDEALAGTTLDRHLLEDRDGHIIEARVALLDTACTACLHSKKWRQACSLTLPPGYQCTATSSKKTFHFANGDSESRMVVWRIPIFLQGVAGEVHSAELDTGATPLLFPIPAMQALDMALYMKDLKVGVRTLDLEMPMQVTRSKHIALDIAFDPSFGAREDRQAGGQPRARSDAGDFVAYFVDEARLPILHQCAPPVEAQAFWSRGKAAPNLGPRGSTNYIQRSWSALKHDFTMAEQHATRGFKDTVIFEPFAGAFGITRVAAEEFGWTCSQPMDLLDGYDLLSGAGRQLVKQVLAEHRPYLVVLAFDCRIWSSLTNLSPEQAWDQLRRGVGRRALQLVRWICQEQDRAGRYYLVENPCGSVAWFFEGILGKLLENARGKFLYGDQCRFGKKDSESKRPVRKRTGWLSNSEPILNQWASSVSARLAHEQVLGSNTGGLRSKQAAEYPRALCRAVCQGALETMVLDYAADMTYHQGISFEGAYEGGEDAHDFDSGDEDQEEPAEDEWRLEDGDRLLRLHREADNDGVAGRRQKRACRQLARSIMEPAWDCNGPPVDRLQTAVPALEEEIQQQRQQQPPPDQHGHFDGSAAPFDSAAYPDDHMSDYEPSPVDRPAGPYPLQPPASSHPLPEGTETEHHGMEDLDRPLEEIRQQQQQPRPDQRALRRRQRTRQLQRGFWTEVSHEGTVGLLELTLDYVQQEGAIGWNKINTDTDLGKAWVSLEGGSADVSLILCSTVARRLKKPRPHAGPHDVPLRRSYLLLDDGTVLTTDWESLGTMSPSSQVRPLVAPQRRLYLVLLRSEKRMPAKSPISYSNVKRQGRGNGKRCRES</sequence>
<feature type="compositionally biased region" description="Basic residues" evidence="1">
    <location>
        <begin position="901"/>
        <end position="913"/>
    </location>
</feature>
<dbReference type="AlphaFoldDB" id="A0A812UBU8"/>
<feature type="region of interest" description="Disordered" evidence="1">
    <location>
        <begin position="891"/>
        <end position="913"/>
    </location>
</feature>
<reference evidence="2" key="1">
    <citation type="submission" date="2021-02" db="EMBL/GenBank/DDBJ databases">
        <authorList>
            <person name="Dougan E. K."/>
            <person name="Rhodes N."/>
            <person name="Thang M."/>
            <person name="Chan C."/>
        </authorList>
    </citation>
    <scope>NUCLEOTIDE SEQUENCE</scope>
</reference>
<gene>
    <name evidence="2" type="ORF">SPIL2461_LOCUS14947</name>
</gene>
<feature type="region of interest" description="Disordered" evidence="1">
    <location>
        <begin position="569"/>
        <end position="591"/>
    </location>
</feature>
<feature type="region of interest" description="Disordered" evidence="1">
    <location>
        <begin position="653"/>
        <end position="756"/>
    </location>
</feature>
<evidence type="ECO:0000313" key="2">
    <source>
        <dbReference type="EMBL" id="CAE7559688.1"/>
    </source>
</evidence>
<name>A0A812UBU8_SYMPI</name>
<dbReference type="Proteomes" id="UP000649617">
    <property type="component" value="Unassembled WGS sequence"/>
</dbReference>
<keyword evidence="3" id="KW-1185">Reference proteome</keyword>
<feature type="compositionally biased region" description="Basic and acidic residues" evidence="1">
    <location>
        <begin position="718"/>
        <end position="735"/>
    </location>
</feature>
<evidence type="ECO:0000313" key="3">
    <source>
        <dbReference type="Proteomes" id="UP000649617"/>
    </source>
</evidence>
<dbReference type="OrthoDB" id="432073at2759"/>